<comment type="caution">
    <text evidence="2">The sequence shown here is derived from an EMBL/GenBank/DDBJ whole genome shotgun (WGS) entry which is preliminary data.</text>
</comment>
<proteinExistence type="predicted"/>
<gene>
    <name evidence="2" type="ORF">IOQ59_14330</name>
</gene>
<protein>
    <submittedName>
        <fullName evidence="2">Uncharacterized protein</fullName>
    </submittedName>
</protein>
<keyword evidence="1" id="KW-0732">Signal</keyword>
<evidence type="ECO:0000256" key="1">
    <source>
        <dbReference type="SAM" id="SignalP"/>
    </source>
</evidence>
<sequence length="187" mass="19736">MKLRSVVAITLATILGASSSFADNHKGGGNRWVLNLVGSDDMYVAMVPDIDGDGYEDEAFCFDVDLINAKNRQVVGTATDCLSNIESGSEGGLQLVGTTYFNLPKGSLVTRGVTSVQPVNRPTVTPDGVPISHITGASSDENAVLWGTGRFEGLQGTSRLSGMVDLTNFDGEGTPIVFDCLFVVDLE</sequence>
<keyword evidence="3" id="KW-1185">Reference proteome</keyword>
<evidence type="ECO:0000313" key="2">
    <source>
        <dbReference type="EMBL" id="MBE9398434.1"/>
    </source>
</evidence>
<dbReference type="AlphaFoldDB" id="A0A8J7FFD5"/>
<evidence type="ECO:0000313" key="3">
    <source>
        <dbReference type="Proteomes" id="UP000640333"/>
    </source>
</evidence>
<organism evidence="2 3">
    <name type="scientific">Pontibacterium sinense</name>
    <dbReference type="NCBI Taxonomy" id="2781979"/>
    <lineage>
        <taxon>Bacteria</taxon>
        <taxon>Pseudomonadati</taxon>
        <taxon>Pseudomonadota</taxon>
        <taxon>Gammaproteobacteria</taxon>
        <taxon>Oceanospirillales</taxon>
        <taxon>Oceanospirillaceae</taxon>
        <taxon>Pontibacterium</taxon>
    </lineage>
</organism>
<name>A0A8J7FFD5_9GAMM</name>
<dbReference type="RefSeq" id="WP_193954072.1">
    <property type="nucleotide sequence ID" value="NZ_JADEYS010000015.1"/>
</dbReference>
<dbReference type="EMBL" id="JADEYS010000015">
    <property type="protein sequence ID" value="MBE9398434.1"/>
    <property type="molecule type" value="Genomic_DNA"/>
</dbReference>
<feature type="signal peptide" evidence="1">
    <location>
        <begin position="1"/>
        <end position="22"/>
    </location>
</feature>
<accession>A0A8J7FFD5</accession>
<feature type="chain" id="PRO_5035258768" evidence="1">
    <location>
        <begin position="23"/>
        <end position="187"/>
    </location>
</feature>
<dbReference type="Proteomes" id="UP000640333">
    <property type="component" value="Unassembled WGS sequence"/>
</dbReference>
<reference evidence="2" key="1">
    <citation type="submission" date="2020-10" db="EMBL/GenBank/DDBJ databases">
        <title>Bacterium isolated from coastal waters sediment.</title>
        <authorList>
            <person name="Chen R.-J."/>
            <person name="Lu D.-C."/>
            <person name="Zhu K.-L."/>
            <person name="Du Z.-J."/>
        </authorList>
    </citation>
    <scope>NUCLEOTIDE SEQUENCE</scope>
    <source>
        <strain evidence="2">N1Y112</strain>
    </source>
</reference>